<name>A0A517SUR5_9BACT</name>
<keyword evidence="1" id="KW-0472">Membrane</keyword>
<feature type="transmembrane region" description="Helical" evidence="1">
    <location>
        <begin position="52"/>
        <end position="70"/>
    </location>
</feature>
<evidence type="ECO:0008006" key="4">
    <source>
        <dbReference type="Google" id="ProtNLM"/>
    </source>
</evidence>
<evidence type="ECO:0000256" key="1">
    <source>
        <dbReference type="SAM" id="Phobius"/>
    </source>
</evidence>
<dbReference type="Gene3D" id="3.40.50.880">
    <property type="match status" value="1"/>
</dbReference>
<dbReference type="PANTHER" id="PTHR37947:SF1">
    <property type="entry name" value="BLL2462 PROTEIN"/>
    <property type="match status" value="1"/>
</dbReference>
<proteinExistence type="predicted"/>
<dbReference type="PANTHER" id="PTHR37947">
    <property type="entry name" value="BLL2462 PROTEIN"/>
    <property type="match status" value="1"/>
</dbReference>
<dbReference type="InterPro" id="IPR029062">
    <property type="entry name" value="Class_I_gatase-like"/>
</dbReference>
<organism evidence="2 3">
    <name type="scientific">Stieleria bergensis</name>
    <dbReference type="NCBI Taxonomy" id="2528025"/>
    <lineage>
        <taxon>Bacteria</taxon>
        <taxon>Pseudomonadati</taxon>
        <taxon>Planctomycetota</taxon>
        <taxon>Planctomycetia</taxon>
        <taxon>Pirellulales</taxon>
        <taxon>Pirellulaceae</taxon>
        <taxon>Stieleria</taxon>
    </lineage>
</organism>
<keyword evidence="3" id="KW-1185">Reference proteome</keyword>
<dbReference type="RefSeq" id="WP_145272010.1">
    <property type="nucleotide sequence ID" value="NZ_CP036272.1"/>
</dbReference>
<dbReference type="OrthoDB" id="9781333at2"/>
<gene>
    <name evidence="2" type="ORF">SV7mr_23850</name>
</gene>
<reference evidence="2 3" key="1">
    <citation type="submission" date="2019-02" db="EMBL/GenBank/DDBJ databases">
        <title>Deep-cultivation of Planctomycetes and their phenomic and genomic characterization uncovers novel biology.</title>
        <authorList>
            <person name="Wiegand S."/>
            <person name="Jogler M."/>
            <person name="Boedeker C."/>
            <person name="Pinto D."/>
            <person name="Vollmers J."/>
            <person name="Rivas-Marin E."/>
            <person name="Kohn T."/>
            <person name="Peeters S.H."/>
            <person name="Heuer A."/>
            <person name="Rast P."/>
            <person name="Oberbeckmann S."/>
            <person name="Bunk B."/>
            <person name="Jeske O."/>
            <person name="Meyerdierks A."/>
            <person name="Storesund J.E."/>
            <person name="Kallscheuer N."/>
            <person name="Luecker S."/>
            <person name="Lage O.M."/>
            <person name="Pohl T."/>
            <person name="Merkel B.J."/>
            <person name="Hornburger P."/>
            <person name="Mueller R.-W."/>
            <person name="Bruemmer F."/>
            <person name="Labrenz M."/>
            <person name="Spormann A.M."/>
            <person name="Op den Camp H."/>
            <person name="Overmann J."/>
            <person name="Amann R."/>
            <person name="Jetten M.S.M."/>
            <person name="Mascher T."/>
            <person name="Medema M.H."/>
            <person name="Devos D.P."/>
            <person name="Kaster A.-K."/>
            <person name="Ovreas L."/>
            <person name="Rohde M."/>
            <person name="Galperin M.Y."/>
            <person name="Jogler C."/>
        </authorList>
    </citation>
    <scope>NUCLEOTIDE SEQUENCE [LARGE SCALE GENOMIC DNA]</scope>
    <source>
        <strain evidence="2 3">SV_7m_r</strain>
    </source>
</reference>
<dbReference type="AlphaFoldDB" id="A0A517SUR5"/>
<dbReference type="EMBL" id="CP036272">
    <property type="protein sequence ID" value="QDT59872.1"/>
    <property type="molecule type" value="Genomic_DNA"/>
</dbReference>
<protein>
    <recommendedName>
        <fullName evidence="4">Glutamine amidotransferase domain-containing protein</fullName>
    </recommendedName>
</protein>
<keyword evidence="1" id="KW-0812">Transmembrane</keyword>
<feature type="transmembrane region" description="Helical" evidence="1">
    <location>
        <begin position="21"/>
        <end position="40"/>
    </location>
</feature>
<dbReference type="Proteomes" id="UP000315003">
    <property type="component" value="Chromosome"/>
</dbReference>
<accession>A0A517SUR5</accession>
<keyword evidence="1" id="KW-1133">Transmembrane helix</keyword>
<evidence type="ECO:0000313" key="2">
    <source>
        <dbReference type="EMBL" id="QDT59872.1"/>
    </source>
</evidence>
<dbReference type="SUPFAM" id="SSF52317">
    <property type="entry name" value="Class I glutamine amidotransferase-like"/>
    <property type="match status" value="1"/>
</dbReference>
<evidence type="ECO:0000313" key="3">
    <source>
        <dbReference type="Proteomes" id="UP000315003"/>
    </source>
</evidence>
<sequence>MIAPPSFVSLFAELSIRSPQWIAPAIILGILLLGVVGWNHHQAGRGYGPLSLLRLLLKLMAICLLLVCLVEPTVRARRPKPRANLLPIVVDTSSSMEVALGRSNDSWRDRIDTAFQPDSPLMGSLSQMFQTRLYGFDSRLAMVDEVDQLRHSGLGSNLLNNLSELANRLVDQPVAGMLLMTDGNVDLKSQRLEAWRDFPVPLYAVIPSDRAAINDLKVDSVSVRQTNFETTPVTINAQITVAGALEGSAVARLIDTTDDSIVSTQPLELSAQQERYSVSFQFRPSDVGLRFYRLDVYRQSDAAAFDKIDELATATSSETTLINNTHWIAVDRRTGPYRVLYVAGRPNWDFKFLRRAIATDAEVSLTGLLRMAKKEPKFSFRDKAVSNSNRLFQGLGDEAEETAQQYDEPVMVAIGVQEDDDPISAFPKTQDALFKFDALILDDVEPEFFTQDQLDMIHRFVSKRGGGLMLLGGQEMFAGRKFLDSPLGDLSPVYPGPTTTPISFRNRYTLTREGMLQPWVRLQKTVAGEKERLRSMPAFTSVNPLSGIKPGAFPLATVSSDKGNSQVAVAYHRIGNGKVGANAIADQWRWSMSANQKDQEVPAQAWRQLVRWLVADVPSRAEVSASPAEDDSVQLSIQYLDRSFLPAESHEANVTITRPDGAQINLKADPAATAIGKFNLRLFDKAPGSYVANVSIVSPDGNTVAECETGWTRQLSSGEFQELGFNQTLLSKLVEQSGGQLVREDEIADLADQLDSSKVSVTELWETPLWHRGWVILLALGCFCGEWGIRRLQGLA</sequence>